<feature type="domain" description="AAA+ ATPase" evidence="6">
    <location>
        <begin position="40"/>
        <end position="151"/>
    </location>
</feature>
<gene>
    <name evidence="7" type="ORF">EHQ30_13825</name>
</gene>
<evidence type="ECO:0000313" key="8">
    <source>
        <dbReference type="Proteomes" id="UP000297891"/>
    </source>
</evidence>
<protein>
    <recommendedName>
        <fullName evidence="3">Replication-associated recombination protein A</fullName>
    </recommendedName>
</protein>
<dbReference type="Gene3D" id="1.20.272.10">
    <property type="match status" value="1"/>
</dbReference>
<evidence type="ECO:0000313" key="7">
    <source>
        <dbReference type="EMBL" id="TGK91305.1"/>
    </source>
</evidence>
<evidence type="ECO:0000256" key="2">
    <source>
        <dbReference type="ARBA" id="ARBA00008959"/>
    </source>
</evidence>
<name>A0A2M9Y3D4_9LEPT</name>
<dbReference type="Pfam" id="PF12002">
    <property type="entry name" value="MgsA_C"/>
    <property type="match status" value="1"/>
</dbReference>
<dbReference type="SUPFAM" id="SSF48019">
    <property type="entry name" value="post-AAA+ oligomerization domain-like"/>
    <property type="match status" value="1"/>
</dbReference>
<dbReference type="PANTHER" id="PTHR13779:SF7">
    <property type="entry name" value="ATPASE WRNIP1"/>
    <property type="match status" value="1"/>
</dbReference>
<evidence type="ECO:0000256" key="5">
    <source>
        <dbReference type="ARBA" id="ARBA00022840"/>
    </source>
</evidence>
<dbReference type="RefSeq" id="WP_100790415.1">
    <property type="nucleotide sequence ID" value="NZ_NPDQ01000003.1"/>
</dbReference>
<comment type="function">
    <text evidence="1">DNA-dependent ATPase that plays important roles in cellular responses to stalled DNA replication processes.</text>
</comment>
<dbReference type="InterPro" id="IPR021886">
    <property type="entry name" value="MgsA_C"/>
</dbReference>
<dbReference type="GO" id="GO:0000731">
    <property type="term" value="P:DNA synthesis involved in DNA repair"/>
    <property type="evidence" value="ECO:0007669"/>
    <property type="project" value="TreeGrafter"/>
</dbReference>
<dbReference type="GO" id="GO:0003677">
    <property type="term" value="F:DNA binding"/>
    <property type="evidence" value="ECO:0007669"/>
    <property type="project" value="InterPro"/>
</dbReference>
<dbReference type="InterPro" id="IPR008921">
    <property type="entry name" value="DNA_pol3_clamp-load_cplx_C"/>
</dbReference>
<dbReference type="OrthoDB" id="9778364at2"/>
<evidence type="ECO:0000256" key="3">
    <source>
        <dbReference type="ARBA" id="ARBA00020776"/>
    </source>
</evidence>
<reference evidence="7" key="1">
    <citation type="journal article" date="2019" name="PLoS Negl. Trop. Dis.">
        <title>Revisiting the worldwide diversity of Leptospira species in the environment.</title>
        <authorList>
            <person name="Vincent A.T."/>
            <person name="Schiettekatte O."/>
            <person name="Bourhy P."/>
            <person name="Veyrier F.J."/>
            <person name="Picardeau M."/>
        </authorList>
    </citation>
    <scope>NUCLEOTIDE SEQUENCE [LARGE SCALE GENOMIC DNA]</scope>
    <source>
        <strain evidence="7">201800277</strain>
    </source>
</reference>
<dbReference type="InterPro" id="IPR003593">
    <property type="entry name" value="AAA+_ATPase"/>
</dbReference>
<dbReference type="SMART" id="SM00382">
    <property type="entry name" value="AAA"/>
    <property type="match status" value="1"/>
</dbReference>
<accession>A0A2M9Y3D4</accession>
<organism evidence="7 8">
    <name type="scientific">Leptospira brenneri</name>
    <dbReference type="NCBI Taxonomy" id="2023182"/>
    <lineage>
        <taxon>Bacteria</taxon>
        <taxon>Pseudomonadati</taxon>
        <taxon>Spirochaetota</taxon>
        <taxon>Spirochaetia</taxon>
        <taxon>Leptospirales</taxon>
        <taxon>Leptospiraceae</taxon>
        <taxon>Leptospira</taxon>
    </lineage>
</organism>
<dbReference type="Proteomes" id="UP000297891">
    <property type="component" value="Unassembled WGS sequence"/>
</dbReference>
<evidence type="ECO:0000259" key="6">
    <source>
        <dbReference type="SMART" id="SM00382"/>
    </source>
</evidence>
<evidence type="ECO:0000256" key="4">
    <source>
        <dbReference type="ARBA" id="ARBA00022741"/>
    </source>
</evidence>
<dbReference type="Pfam" id="PF00004">
    <property type="entry name" value="AAA"/>
    <property type="match status" value="1"/>
</dbReference>
<dbReference type="InterPro" id="IPR032423">
    <property type="entry name" value="AAA_assoc_2"/>
</dbReference>
<dbReference type="GO" id="GO:0016887">
    <property type="term" value="F:ATP hydrolysis activity"/>
    <property type="evidence" value="ECO:0007669"/>
    <property type="project" value="InterPro"/>
</dbReference>
<dbReference type="InterPro" id="IPR027417">
    <property type="entry name" value="P-loop_NTPase"/>
</dbReference>
<sequence>MDSLFSQNKQVPLAHAVRPKDWSEFVGQTQVVQSLKSIPKPTSILFYGPPGSGKTTLAHLLTQTWSLEKRYLSCVTSGLKEVREVLDEAKRRGTIVLFLDEIHRFSSSQQDALLSAVEEGEIILIAATTENPSFRVNKALLSRMLVYRLTTLSEEEENSIFETCLIKLNHKGKFPDDLKKELFRRSSGDARKLLGYLERILNFTEDTGSIDESKLAEILGENVIFYDKNSESHYDIISAFIKSLRGSDPDAALFYLALMIEGGEDPLFIARRLVIFASEDVGNASVHALPLAIATWQAVERVGMPEGRIPLSQCTTFLASAPKSNASYLAIDQALQLVRERKREFQIPNHLRNAPTATHKKEGAGKDYQYPHDYPDHFVKEKYFPESFYPNPPRFYEPTNQGMEKNLKDQLKKLWGDRK</sequence>
<dbReference type="PANTHER" id="PTHR13779">
    <property type="entry name" value="WERNER HELICASE-INTERACTING PROTEIN 1 FAMILY MEMBER"/>
    <property type="match status" value="1"/>
</dbReference>
<keyword evidence="8" id="KW-1185">Reference proteome</keyword>
<dbReference type="SUPFAM" id="SSF52540">
    <property type="entry name" value="P-loop containing nucleoside triphosphate hydrolases"/>
    <property type="match status" value="1"/>
</dbReference>
<dbReference type="InterPro" id="IPR051314">
    <property type="entry name" value="AAA_ATPase_RarA/MGS1/WRNIP1"/>
</dbReference>
<dbReference type="GO" id="GO:0017116">
    <property type="term" value="F:single-stranded DNA helicase activity"/>
    <property type="evidence" value="ECO:0007669"/>
    <property type="project" value="TreeGrafter"/>
</dbReference>
<dbReference type="CDD" id="cd00009">
    <property type="entry name" value="AAA"/>
    <property type="match status" value="1"/>
</dbReference>
<dbReference type="Pfam" id="PF16193">
    <property type="entry name" value="AAA_assoc_2"/>
    <property type="match status" value="1"/>
</dbReference>
<dbReference type="GO" id="GO:0006261">
    <property type="term" value="P:DNA-templated DNA replication"/>
    <property type="evidence" value="ECO:0007669"/>
    <property type="project" value="TreeGrafter"/>
</dbReference>
<keyword evidence="5" id="KW-0067">ATP-binding</keyword>
<dbReference type="AlphaFoldDB" id="A0A2M9Y3D4"/>
<comment type="similarity">
    <text evidence="2">Belongs to the AAA ATPase family. RarA/MGS1/WRNIP1 subfamily.</text>
</comment>
<dbReference type="GO" id="GO:0005524">
    <property type="term" value="F:ATP binding"/>
    <property type="evidence" value="ECO:0007669"/>
    <property type="project" value="UniProtKB-KW"/>
</dbReference>
<comment type="caution">
    <text evidence="7">The sequence shown here is derived from an EMBL/GenBank/DDBJ whole genome shotgun (WGS) entry which is preliminary data.</text>
</comment>
<dbReference type="Gene3D" id="1.10.3710.10">
    <property type="entry name" value="DNA polymerase III clamp loader subunits, C-terminal domain"/>
    <property type="match status" value="1"/>
</dbReference>
<keyword evidence="4" id="KW-0547">Nucleotide-binding</keyword>
<dbReference type="Gene3D" id="3.40.50.300">
    <property type="entry name" value="P-loop containing nucleotide triphosphate hydrolases"/>
    <property type="match status" value="1"/>
</dbReference>
<evidence type="ECO:0000256" key="1">
    <source>
        <dbReference type="ARBA" id="ARBA00002393"/>
    </source>
</evidence>
<proteinExistence type="inferred from homology"/>
<dbReference type="InterPro" id="IPR003959">
    <property type="entry name" value="ATPase_AAA_core"/>
</dbReference>
<dbReference type="EMBL" id="RQFP01000014">
    <property type="protein sequence ID" value="TGK91305.1"/>
    <property type="molecule type" value="Genomic_DNA"/>
</dbReference>
<dbReference type="GO" id="GO:0008047">
    <property type="term" value="F:enzyme activator activity"/>
    <property type="evidence" value="ECO:0007669"/>
    <property type="project" value="TreeGrafter"/>
</dbReference>
<dbReference type="FunFam" id="1.20.272.10:FF:000001">
    <property type="entry name" value="Putative AAA family ATPase"/>
    <property type="match status" value="1"/>
</dbReference>